<reference evidence="1 2" key="1">
    <citation type="submission" date="2015-07" db="EMBL/GenBank/DDBJ databases">
        <title>Comparative genomics of the Sigatoka disease complex on banana suggests a link between parallel evolutionary changes in Pseudocercospora fijiensis and Pseudocercospora eumusae and increased virulence on the banana host.</title>
        <authorList>
            <person name="Chang T.-C."/>
            <person name="Salvucci A."/>
            <person name="Crous P.W."/>
            <person name="Stergiopoulos I."/>
        </authorList>
    </citation>
    <scope>NUCLEOTIDE SEQUENCE [LARGE SCALE GENOMIC DNA]</scope>
    <source>
        <strain evidence="1 2">CBS 114824</strain>
    </source>
</reference>
<comment type="caution">
    <text evidence="1">The sequence shown here is derived from an EMBL/GenBank/DDBJ whole genome shotgun (WGS) entry which is preliminary data.</text>
</comment>
<keyword evidence="2" id="KW-1185">Reference proteome</keyword>
<evidence type="ECO:0000313" key="2">
    <source>
        <dbReference type="Proteomes" id="UP000070133"/>
    </source>
</evidence>
<name>A0A139HA05_9PEZI</name>
<dbReference type="AlphaFoldDB" id="A0A139HA05"/>
<accession>A0A139HA05</accession>
<dbReference type="Proteomes" id="UP000070133">
    <property type="component" value="Unassembled WGS sequence"/>
</dbReference>
<gene>
    <name evidence="1" type="ORF">AC578_6194</name>
</gene>
<dbReference type="EMBL" id="LFZN01000095">
    <property type="protein sequence ID" value="KXS99273.1"/>
    <property type="molecule type" value="Genomic_DNA"/>
</dbReference>
<protein>
    <submittedName>
        <fullName evidence="1">Uncharacterized protein</fullName>
    </submittedName>
</protein>
<proteinExistence type="predicted"/>
<evidence type="ECO:0000313" key="1">
    <source>
        <dbReference type="EMBL" id="KXS99273.1"/>
    </source>
</evidence>
<organism evidence="1 2">
    <name type="scientific">Pseudocercospora eumusae</name>
    <dbReference type="NCBI Taxonomy" id="321146"/>
    <lineage>
        <taxon>Eukaryota</taxon>
        <taxon>Fungi</taxon>
        <taxon>Dikarya</taxon>
        <taxon>Ascomycota</taxon>
        <taxon>Pezizomycotina</taxon>
        <taxon>Dothideomycetes</taxon>
        <taxon>Dothideomycetidae</taxon>
        <taxon>Mycosphaerellales</taxon>
        <taxon>Mycosphaerellaceae</taxon>
        <taxon>Pseudocercospora</taxon>
    </lineage>
</organism>
<sequence>MGTARAQAYGIQYPWAASAPPVIEWESSFSPGFVVRAFAGVVCRTRQSSAVSYSDTPAHLGVLARLKERRDAHEADLVVPHDRVVLVGFARQGEGFKHRLFSEHSYGG</sequence>